<dbReference type="RefSeq" id="WP_165107105.1">
    <property type="nucleotide sequence ID" value="NZ_JAAKYA010000051.1"/>
</dbReference>
<name>A0A6M1RNT8_9BACT</name>
<accession>A0A6M1RNT8</accession>
<organism evidence="2 3">
    <name type="scientific">Limisphaera ngatamarikiensis</name>
    <dbReference type="NCBI Taxonomy" id="1324935"/>
    <lineage>
        <taxon>Bacteria</taxon>
        <taxon>Pseudomonadati</taxon>
        <taxon>Verrucomicrobiota</taxon>
        <taxon>Verrucomicrobiia</taxon>
        <taxon>Limisphaerales</taxon>
        <taxon>Limisphaeraceae</taxon>
        <taxon>Limisphaera</taxon>
    </lineage>
</organism>
<evidence type="ECO:0008006" key="4">
    <source>
        <dbReference type="Google" id="ProtNLM"/>
    </source>
</evidence>
<feature type="transmembrane region" description="Helical" evidence="1">
    <location>
        <begin position="84"/>
        <end position="106"/>
    </location>
</feature>
<keyword evidence="3" id="KW-1185">Reference proteome</keyword>
<dbReference type="NCBIfam" id="TIGR03696">
    <property type="entry name" value="Rhs_assc_core"/>
    <property type="match status" value="1"/>
</dbReference>
<dbReference type="InterPro" id="IPR022385">
    <property type="entry name" value="Rhs_assc_core"/>
</dbReference>
<gene>
    <name evidence="2" type="ORF">G4L39_07380</name>
</gene>
<dbReference type="Gene3D" id="2.180.10.10">
    <property type="entry name" value="RHS repeat-associated core"/>
    <property type="match status" value="1"/>
</dbReference>
<dbReference type="Proteomes" id="UP000477311">
    <property type="component" value="Unassembled WGS sequence"/>
</dbReference>
<reference evidence="2 3" key="1">
    <citation type="submission" date="2020-02" db="EMBL/GenBank/DDBJ databases">
        <title>Draft genome sequence of Limisphaera ngatamarikiensis NGM72.4T, a thermophilic Verrucomicrobia grouped in subdivision 3.</title>
        <authorList>
            <person name="Carere C.R."/>
            <person name="Steen J."/>
            <person name="Hugenholtz P."/>
            <person name="Stott M.B."/>
        </authorList>
    </citation>
    <scope>NUCLEOTIDE SEQUENCE [LARGE SCALE GENOMIC DNA]</scope>
    <source>
        <strain evidence="2 3">NGM72.4</strain>
    </source>
</reference>
<evidence type="ECO:0000313" key="2">
    <source>
        <dbReference type="EMBL" id="NGO39219.1"/>
    </source>
</evidence>
<keyword evidence="1" id="KW-0472">Membrane</keyword>
<protein>
    <recommendedName>
        <fullName evidence="4">RHS repeat-associated core domain-containing protein</fullName>
    </recommendedName>
</protein>
<proteinExistence type="predicted"/>
<keyword evidence="1" id="KW-0812">Transmembrane</keyword>
<evidence type="ECO:0000313" key="3">
    <source>
        <dbReference type="Proteomes" id="UP000477311"/>
    </source>
</evidence>
<sequence length="239" mass="25959">MAVNNFIRFSTKRTEDGTGLVLYEYRAYSPALGRWWSRDPINEPGHRILTHKGHFRLKLSEEHNLYCALRNSVMNLNDADGRGIVLVIVCSIVGGAAVAIGVGIGYCTDVLGCWLRVLLALFDGEQEADRVAPDDTTHRGPNAAEGGDADALRHCIAACNLARNWYPCLGPDGALERLQARETSRSPGSQMDGLNNEVGIGIGYGLECGKSCTDACLDALRKGLLYEIRNGQIVPSPDE</sequence>
<comment type="caution">
    <text evidence="2">The sequence shown here is derived from an EMBL/GenBank/DDBJ whole genome shotgun (WGS) entry which is preliminary data.</text>
</comment>
<dbReference type="EMBL" id="JAAKYA010000051">
    <property type="protein sequence ID" value="NGO39219.1"/>
    <property type="molecule type" value="Genomic_DNA"/>
</dbReference>
<dbReference type="AlphaFoldDB" id="A0A6M1RNT8"/>
<evidence type="ECO:0000256" key="1">
    <source>
        <dbReference type="SAM" id="Phobius"/>
    </source>
</evidence>
<keyword evidence="1" id="KW-1133">Transmembrane helix</keyword>